<dbReference type="HOGENOM" id="CLU_3342463_0_0_3"/>
<keyword evidence="2" id="KW-1185">Reference proteome</keyword>
<reference evidence="1 2" key="1">
    <citation type="submission" date="2008-07" db="EMBL/GenBank/DDBJ databases">
        <authorList>
            <person name="Tandeau de Marsac N."/>
            <person name="Ferriera S."/>
            <person name="Johnson J."/>
            <person name="Kravitz S."/>
            <person name="Beeson K."/>
            <person name="Sutton G."/>
            <person name="Rogers Y.-H."/>
            <person name="Friedman R."/>
            <person name="Frazier M."/>
            <person name="Venter J.C."/>
        </authorList>
    </citation>
    <scope>NUCLEOTIDE SEQUENCE [LARGE SCALE GENOMIC DNA]</scope>
    <source>
        <strain evidence="1 2">PCC 7420</strain>
    </source>
</reference>
<accession>B4VTF5</accession>
<sequence length="37" mass="4434">MTQKDVSSDRTQDTMIVCWFMVYFSPWENVPAYKLDT</sequence>
<evidence type="ECO:0000313" key="2">
    <source>
        <dbReference type="Proteomes" id="UP000003835"/>
    </source>
</evidence>
<dbReference type="Proteomes" id="UP000003835">
    <property type="component" value="Unassembled WGS sequence"/>
</dbReference>
<evidence type="ECO:0000313" key="1">
    <source>
        <dbReference type="EMBL" id="EDX74828.1"/>
    </source>
</evidence>
<dbReference type="AlphaFoldDB" id="B4VTF5"/>
<name>B4VTF5_9CYAN</name>
<gene>
    <name evidence="1" type="ORF">MC7420_702</name>
</gene>
<protein>
    <submittedName>
        <fullName evidence="1">Uncharacterized protein</fullName>
    </submittedName>
</protein>
<organism evidence="1 2">
    <name type="scientific">Coleofasciculus chthonoplastes PCC 7420</name>
    <dbReference type="NCBI Taxonomy" id="118168"/>
    <lineage>
        <taxon>Bacteria</taxon>
        <taxon>Bacillati</taxon>
        <taxon>Cyanobacteriota</taxon>
        <taxon>Cyanophyceae</taxon>
        <taxon>Coleofasciculales</taxon>
        <taxon>Coleofasciculaceae</taxon>
        <taxon>Coleofasciculus</taxon>
    </lineage>
</organism>
<proteinExistence type="predicted"/>
<dbReference type="EMBL" id="DS989851">
    <property type="protein sequence ID" value="EDX74828.1"/>
    <property type="molecule type" value="Genomic_DNA"/>
</dbReference>
<dbReference type="STRING" id="118168.MC7420_702"/>